<dbReference type="GO" id="GO:0043023">
    <property type="term" value="F:ribosomal large subunit binding"/>
    <property type="evidence" value="ECO:0007669"/>
    <property type="project" value="TreeGrafter"/>
</dbReference>
<dbReference type="FunCoup" id="H1XSE2">
    <property type="interactions" value="444"/>
</dbReference>
<keyword evidence="2" id="KW-0678">Repressor</keyword>
<proteinExistence type="inferred from homology"/>
<dbReference type="InParanoid" id="H1XSE2"/>
<comment type="subcellular location">
    <subcellularLocation>
        <location evidence="2">Cytoplasm</location>
    </subcellularLocation>
</comment>
<dbReference type="PANTHER" id="PTHR21043:SF0">
    <property type="entry name" value="MITOCHONDRIAL ASSEMBLY OF RIBOSOMAL LARGE SUBUNIT PROTEIN 1"/>
    <property type="match status" value="1"/>
</dbReference>
<protein>
    <recommendedName>
        <fullName evidence="2">Ribosomal silencing factor RsfS</fullName>
    </recommendedName>
</protein>
<reference evidence="4 5" key="1">
    <citation type="submission" date="2011-09" db="EMBL/GenBank/DDBJ databases">
        <title>The permanent draft genome of Caldithrix abyssi DSM 13497.</title>
        <authorList>
            <consortium name="US DOE Joint Genome Institute (JGI-PGF)"/>
            <person name="Lucas S."/>
            <person name="Han J."/>
            <person name="Lapidus A."/>
            <person name="Bruce D."/>
            <person name="Goodwin L."/>
            <person name="Pitluck S."/>
            <person name="Peters L."/>
            <person name="Kyrpides N."/>
            <person name="Mavromatis K."/>
            <person name="Ivanova N."/>
            <person name="Mikhailova N."/>
            <person name="Chertkov O."/>
            <person name="Detter J.C."/>
            <person name="Tapia R."/>
            <person name="Han C."/>
            <person name="Land M."/>
            <person name="Hauser L."/>
            <person name="Markowitz V."/>
            <person name="Cheng J.-F."/>
            <person name="Hugenholtz P."/>
            <person name="Woyke T."/>
            <person name="Wu D."/>
            <person name="Spring S."/>
            <person name="Brambilla E."/>
            <person name="Klenk H.-P."/>
            <person name="Eisen J.A."/>
        </authorList>
    </citation>
    <scope>NUCLEOTIDE SEQUENCE [LARGE SCALE GENOMIC DNA]</scope>
    <source>
        <strain evidence="4 5">DSM 13497</strain>
    </source>
</reference>
<dbReference type="PANTHER" id="PTHR21043">
    <property type="entry name" value="IOJAP SUPERFAMILY ORTHOLOG"/>
    <property type="match status" value="1"/>
</dbReference>
<dbReference type="GO" id="GO:0042256">
    <property type="term" value="P:cytosolic ribosome assembly"/>
    <property type="evidence" value="ECO:0007669"/>
    <property type="project" value="UniProtKB-UniRule"/>
</dbReference>
<evidence type="ECO:0000313" key="6">
    <source>
        <dbReference type="Proteomes" id="UP000183868"/>
    </source>
</evidence>
<dbReference type="InterPro" id="IPR004394">
    <property type="entry name" value="Iojap/RsfS/C7orf30"/>
</dbReference>
<dbReference type="HAMAP" id="MF_01477">
    <property type="entry name" value="Iojap_RsfS"/>
    <property type="match status" value="1"/>
</dbReference>
<dbReference type="AlphaFoldDB" id="H1XSE2"/>
<dbReference type="PaxDb" id="880073-Calab_1737"/>
<dbReference type="Proteomes" id="UP000183868">
    <property type="component" value="Chromosome"/>
</dbReference>
<sequence>MTSDELVKKIADLALDKKAKQITILNLKEIIDYADYFILMTGESSLQIKAISDHIEDELAKQGIKAYSKEGYDYLRWVLLDYVDVVVHIFNHETREFYGIERLYADAKMELITEEEL</sequence>
<dbReference type="Proteomes" id="UP000004671">
    <property type="component" value="Chromosome"/>
</dbReference>
<keyword evidence="5" id="KW-1185">Reference proteome</keyword>
<comment type="function">
    <text evidence="2">Functions as a ribosomal silencing factor. Interacts with ribosomal protein uL14 (rplN), blocking formation of intersubunit bridge B8. Prevents association of the 30S and 50S ribosomal subunits and the formation of functional ribosomes, thus repressing translation.</text>
</comment>
<dbReference type="SUPFAM" id="SSF81301">
    <property type="entry name" value="Nucleotidyltransferase"/>
    <property type="match status" value="1"/>
</dbReference>
<gene>
    <name evidence="2 3" type="primary">rsfS</name>
    <name evidence="3" type="ORF">Cabys_468</name>
    <name evidence="4" type="ORF">Calab_1737</name>
</gene>
<dbReference type="EMBL" id="CP018099">
    <property type="protein sequence ID" value="APF17219.1"/>
    <property type="molecule type" value="Genomic_DNA"/>
</dbReference>
<evidence type="ECO:0000313" key="4">
    <source>
        <dbReference type="EMBL" id="EHO41354.1"/>
    </source>
</evidence>
<dbReference type="NCBIfam" id="TIGR00090">
    <property type="entry name" value="rsfS_iojap_ybeB"/>
    <property type="match status" value="1"/>
</dbReference>
<dbReference type="STRING" id="880073.Cabys_468"/>
<dbReference type="eggNOG" id="COG0799">
    <property type="taxonomic scope" value="Bacteria"/>
</dbReference>
<evidence type="ECO:0000313" key="3">
    <source>
        <dbReference type="EMBL" id="APF17219.1"/>
    </source>
</evidence>
<comment type="similarity">
    <text evidence="1 2">Belongs to the Iojap/RsfS family.</text>
</comment>
<dbReference type="GO" id="GO:0005737">
    <property type="term" value="C:cytoplasm"/>
    <property type="evidence" value="ECO:0007669"/>
    <property type="project" value="UniProtKB-SubCell"/>
</dbReference>
<organism evidence="4 5">
    <name type="scientific">Caldithrix abyssi DSM 13497</name>
    <dbReference type="NCBI Taxonomy" id="880073"/>
    <lineage>
        <taxon>Bacteria</taxon>
        <taxon>Pseudomonadati</taxon>
        <taxon>Calditrichota</taxon>
        <taxon>Calditrichia</taxon>
        <taxon>Calditrichales</taxon>
        <taxon>Calditrichaceae</taxon>
        <taxon>Caldithrix</taxon>
    </lineage>
</organism>
<dbReference type="InterPro" id="IPR043519">
    <property type="entry name" value="NT_sf"/>
</dbReference>
<reference evidence="3 6" key="2">
    <citation type="submission" date="2016-11" db="EMBL/GenBank/DDBJ databases">
        <title>Genomic analysis of Caldithrix abyssi and proposal of a novel bacterial phylum Caldithrichaeota.</title>
        <authorList>
            <person name="Kublanov I."/>
            <person name="Sigalova O."/>
            <person name="Gavrilov S."/>
            <person name="Lebedinsky A."/>
            <person name="Ivanova N."/>
            <person name="Daum C."/>
            <person name="Reddy T."/>
            <person name="Klenk H.P."/>
            <person name="Goker M."/>
            <person name="Reva O."/>
            <person name="Miroshnichenko M."/>
            <person name="Kyprides N."/>
            <person name="Woyke T."/>
            <person name="Gelfand M."/>
        </authorList>
    </citation>
    <scope>NUCLEOTIDE SEQUENCE [LARGE SCALE GENOMIC DNA]</scope>
    <source>
        <strain evidence="3 6">LF13</strain>
    </source>
</reference>
<dbReference type="HOGENOM" id="CLU_092688_2_2_0"/>
<name>H1XSE2_CALAY</name>
<dbReference type="EMBL" id="CM001402">
    <property type="protein sequence ID" value="EHO41354.1"/>
    <property type="molecule type" value="Genomic_DNA"/>
</dbReference>
<evidence type="ECO:0000256" key="2">
    <source>
        <dbReference type="HAMAP-Rule" id="MF_01477"/>
    </source>
</evidence>
<dbReference type="OrthoDB" id="9793681at2"/>
<evidence type="ECO:0000256" key="1">
    <source>
        <dbReference type="ARBA" id="ARBA00010574"/>
    </source>
</evidence>
<dbReference type="RefSeq" id="WP_006928456.1">
    <property type="nucleotide sequence ID" value="NZ_CM001402.1"/>
</dbReference>
<dbReference type="GO" id="GO:0017148">
    <property type="term" value="P:negative regulation of translation"/>
    <property type="evidence" value="ECO:0007669"/>
    <property type="project" value="UniProtKB-UniRule"/>
</dbReference>
<dbReference type="Gene3D" id="3.30.460.10">
    <property type="entry name" value="Beta Polymerase, domain 2"/>
    <property type="match status" value="1"/>
</dbReference>
<comment type="subunit">
    <text evidence="2">Interacts with ribosomal protein uL14 (rplN).</text>
</comment>
<evidence type="ECO:0000313" key="5">
    <source>
        <dbReference type="Proteomes" id="UP000004671"/>
    </source>
</evidence>
<keyword evidence="2" id="KW-0963">Cytoplasm</keyword>
<accession>H1XSE2</accession>
<dbReference type="KEGG" id="caby:Cabys_468"/>
<dbReference type="Pfam" id="PF02410">
    <property type="entry name" value="RsfS"/>
    <property type="match status" value="1"/>
</dbReference>
<dbReference type="GO" id="GO:0090071">
    <property type="term" value="P:negative regulation of ribosome biogenesis"/>
    <property type="evidence" value="ECO:0007669"/>
    <property type="project" value="UniProtKB-UniRule"/>
</dbReference>
<keyword evidence="2" id="KW-0810">Translation regulation</keyword>